<reference evidence="2" key="1">
    <citation type="submission" date="2016-05" db="EMBL/GenBank/DDBJ databases">
        <authorList>
            <person name="Naeem Raeece"/>
        </authorList>
    </citation>
    <scope>NUCLEOTIDE SEQUENCE [LARGE SCALE GENOMIC DNA]</scope>
</reference>
<evidence type="ECO:0000313" key="1">
    <source>
        <dbReference type="EMBL" id="SBT02969.1"/>
    </source>
</evidence>
<evidence type="ECO:0000313" key="2">
    <source>
        <dbReference type="Proteomes" id="UP000078546"/>
    </source>
</evidence>
<name>A0A1A8XE15_PLAOA</name>
<dbReference type="EMBL" id="FLQV01003939">
    <property type="protein sequence ID" value="SBT02969.1"/>
    <property type="molecule type" value="Genomic_DNA"/>
</dbReference>
<proteinExistence type="predicted"/>
<gene>
    <name evidence="1" type="ORF">POVCU1_082710</name>
</gene>
<dbReference type="AlphaFoldDB" id="A0A1A8XE15"/>
<protein>
    <submittedName>
        <fullName evidence="1">PIR Superfamily Protein</fullName>
    </submittedName>
</protein>
<sequence length="316" mass="37128">MGHEEEEDFYCSYTEFKNYNDISKSFRTTEIDRYTKSCSDDIKKEFSENTDIKDIFTKLKKILEHYKNPNPQNSNKYYGYINYWLKNELTENDLFNKNTTDFCNKFKNCDSEIELLNKRISDINSKDNNLFERINELYNVYYDYFNFKSFESSMSLESFESIKCVYAERCVSKYNDFVDKYASNNKSNLLNELLNLEQLFNQDRISSLQGCDKHNIPKLKSLPSANKSEVISSSLSSSSLVPIPVIAATVGIFPLLLLLYKHTPLVSLLYNRIIWMKNKLINVAQENHELSFFDERNKAFSDNESYNLIYSSADYS</sequence>
<dbReference type="Proteomes" id="UP000078546">
    <property type="component" value="Unassembled WGS sequence"/>
</dbReference>
<organism evidence="1 2">
    <name type="scientific">Plasmodium ovale curtisi</name>
    <dbReference type="NCBI Taxonomy" id="864141"/>
    <lineage>
        <taxon>Eukaryota</taxon>
        <taxon>Sar</taxon>
        <taxon>Alveolata</taxon>
        <taxon>Apicomplexa</taxon>
        <taxon>Aconoidasida</taxon>
        <taxon>Haemosporida</taxon>
        <taxon>Plasmodiidae</taxon>
        <taxon>Plasmodium</taxon>
        <taxon>Plasmodium (Plasmodium)</taxon>
    </lineage>
</organism>
<accession>A0A1A8XE15</accession>